<sequence length="389" mass="44135">MFFYIFTFSVLILSAFFSFVFLKIRRSKLTKNVCIVVLGDVGRSPRMQNHTLCCVKAGLNVHLVGFGGSKLITELQDHRNVSLVILGDFPKSLTRLPRMLYYGVKAVYQFCQLFIVLFSCALNSSHLIVQNPPAIPTLAVAWVTCILCNCKLVIDWHNYGYTILALGLRNPQHMLLKIAKWYEHGFGRLSSYNFCVTQAMKEDLLQNWQIRADTLYDRPPERFQTADIETKHNLFLKLCKDYPCFGQTQRLPEFATKVVEEVTAFTVKNSKGMVYNRDDRPALLVSSTSWTEDEDFSVLLEALEDYEESASKESSGFPKIVCAITGKGPLKEYYKSIIATKNFKFVSICTPWLEPDDYPRLLGSADVGVCLHKSSSGLDLPMKVVDMFG</sequence>
<keyword evidence="3" id="KW-0328">Glycosyltransferase</keyword>
<keyword evidence="7 9" id="KW-1133">Transmembrane helix</keyword>
<reference evidence="11" key="1">
    <citation type="submission" date="2025-08" db="UniProtKB">
        <authorList>
            <consortium name="RefSeq"/>
        </authorList>
    </citation>
    <scope>IDENTIFICATION</scope>
</reference>
<evidence type="ECO:0000256" key="6">
    <source>
        <dbReference type="ARBA" id="ARBA00022824"/>
    </source>
</evidence>
<keyword evidence="4" id="KW-0808">Transferase</keyword>
<evidence type="ECO:0000313" key="11">
    <source>
        <dbReference type="RefSeq" id="XP_031561291.1"/>
    </source>
</evidence>
<dbReference type="PANTHER" id="PTHR13036">
    <property type="entry name" value="BETA1,4 MANNOSYLTRANSFERASE"/>
    <property type="match status" value="1"/>
</dbReference>
<dbReference type="GO" id="GO:0005789">
    <property type="term" value="C:endoplasmic reticulum membrane"/>
    <property type="evidence" value="ECO:0007669"/>
    <property type="project" value="UniProtKB-SubCell"/>
</dbReference>
<dbReference type="PANTHER" id="PTHR13036:SF0">
    <property type="entry name" value="CHITOBIOSYLDIPHOSPHODOLICHOL BETA-MANNOSYLTRANSFERASE"/>
    <property type="match status" value="1"/>
</dbReference>
<organism evidence="10 11">
    <name type="scientific">Actinia tenebrosa</name>
    <name type="common">Australian red waratah sea anemone</name>
    <dbReference type="NCBI Taxonomy" id="6105"/>
    <lineage>
        <taxon>Eukaryota</taxon>
        <taxon>Metazoa</taxon>
        <taxon>Cnidaria</taxon>
        <taxon>Anthozoa</taxon>
        <taxon>Hexacorallia</taxon>
        <taxon>Actiniaria</taxon>
        <taxon>Actiniidae</taxon>
        <taxon>Actinia</taxon>
    </lineage>
</organism>
<evidence type="ECO:0000256" key="9">
    <source>
        <dbReference type="SAM" id="Phobius"/>
    </source>
</evidence>
<evidence type="ECO:0000256" key="5">
    <source>
        <dbReference type="ARBA" id="ARBA00022692"/>
    </source>
</evidence>
<dbReference type="KEGG" id="aten:116297239"/>
<dbReference type="InterPro" id="IPR026051">
    <property type="entry name" value="ALG1-like"/>
</dbReference>
<evidence type="ECO:0000256" key="2">
    <source>
        <dbReference type="ARBA" id="ARBA00004922"/>
    </source>
</evidence>
<evidence type="ECO:0000256" key="4">
    <source>
        <dbReference type="ARBA" id="ARBA00022679"/>
    </source>
</evidence>
<dbReference type="OrthoDB" id="614844at2759"/>
<feature type="transmembrane region" description="Helical" evidence="9">
    <location>
        <begin position="106"/>
        <end position="128"/>
    </location>
</feature>
<feature type="transmembrane region" description="Helical" evidence="9">
    <location>
        <begin position="134"/>
        <end position="154"/>
    </location>
</feature>
<dbReference type="FunCoup" id="A0A6P8I194">
    <property type="interactions" value="2073"/>
</dbReference>
<evidence type="ECO:0000256" key="1">
    <source>
        <dbReference type="ARBA" id="ARBA00004389"/>
    </source>
</evidence>
<feature type="transmembrane region" description="Helical" evidence="9">
    <location>
        <begin position="6"/>
        <end position="22"/>
    </location>
</feature>
<keyword evidence="8 9" id="KW-0472">Membrane</keyword>
<protein>
    <submittedName>
        <fullName evidence="11">Chitobiosyldiphosphodolichol beta-mannosyltransferase-like</fullName>
    </submittedName>
</protein>
<evidence type="ECO:0000256" key="3">
    <source>
        <dbReference type="ARBA" id="ARBA00022676"/>
    </source>
</evidence>
<proteinExistence type="predicted"/>
<dbReference type="RefSeq" id="XP_031561291.1">
    <property type="nucleotide sequence ID" value="XM_031705431.1"/>
</dbReference>
<dbReference type="Gene3D" id="3.40.50.2000">
    <property type="entry name" value="Glycogen Phosphorylase B"/>
    <property type="match status" value="1"/>
</dbReference>
<evidence type="ECO:0000313" key="10">
    <source>
        <dbReference type="Proteomes" id="UP000515163"/>
    </source>
</evidence>
<keyword evidence="5 9" id="KW-0812">Transmembrane</keyword>
<dbReference type="InParanoid" id="A0A6P8I194"/>
<name>A0A6P8I194_ACTTE</name>
<accession>A0A6P8I194</accession>
<dbReference type="GO" id="GO:0000030">
    <property type="term" value="F:mannosyltransferase activity"/>
    <property type="evidence" value="ECO:0007669"/>
    <property type="project" value="InterPro"/>
</dbReference>
<dbReference type="SUPFAM" id="SSF53756">
    <property type="entry name" value="UDP-Glycosyltransferase/glycogen phosphorylase"/>
    <property type="match status" value="1"/>
</dbReference>
<comment type="subcellular location">
    <subcellularLocation>
        <location evidence="1">Endoplasmic reticulum membrane</location>
        <topology evidence="1">Single-pass membrane protein</topology>
    </subcellularLocation>
</comment>
<evidence type="ECO:0000256" key="8">
    <source>
        <dbReference type="ARBA" id="ARBA00023136"/>
    </source>
</evidence>
<gene>
    <name evidence="11" type="primary">LOC116297239</name>
</gene>
<dbReference type="AlphaFoldDB" id="A0A6P8I194"/>
<keyword evidence="10" id="KW-1185">Reference proteome</keyword>
<dbReference type="GeneID" id="116297239"/>
<feature type="non-terminal residue" evidence="11">
    <location>
        <position position="389"/>
    </location>
</feature>
<evidence type="ECO:0000256" key="7">
    <source>
        <dbReference type="ARBA" id="ARBA00022989"/>
    </source>
</evidence>
<dbReference type="Proteomes" id="UP000515163">
    <property type="component" value="Unplaced"/>
</dbReference>
<keyword evidence="6" id="KW-0256">Endoplasmic reticulum</keyword>
<comment type="pathway">
    <text evidence="2">Protein modification; protein glycosylation.</text>
</comment>